<dbReference type="Proteomes" id="UP000264353">
    <property type="component" value="Chromosome A9"/>
</dbReference>
<name>A0A397YA98_BRACM</name>
<gene>
    <name evidence="2" type="ORF">BRARA_I04168</name>
</gene>
<dbReference type="AlphaFoldDB" id="A0A397YA98"/>
<reference evidence="2 3" key="1">
    <citation type="submission" date="2018-06" db="EMBL/GenBank/DDBJ databases">
        <title>WGS assembly of Brassica rapa FPsc.</title>
        <authorList>
            <person name="Bowman J."/>
            <person name="Kohchi T."/>
            <person name="Yamato K."/>
            <person name="Jenkins J."/>
            <person name="Shu S."/>
            <person name="Ishizaki K."/>
            <person name="Yamaoka S."/>
            <person name="Nishihama R."/>
            <person name="Nakamura Y."/>
            <person name="Berger F."/>
            <person name="Adam C."/>
            <person name="Aki S."/>
            <person name="Althoff F."/>
            <person name="Araki T."/>
            <person name="Arteaga-Vazquez M."/>
            <person name="Balasubrmanian S."/>
            <person name="Bauer D."/>
            <person name="Boehm C."/>
            <person name="Briginshaw L."/>
            <person name="Caballero-Perez J."/>
            <person name="Catarino B."/>
            <person name="Chen F."/>
            <person name="Chiyoda S."/>
            <person name="Chovatia M."/>
            <person name="Davies K."/>
            <person name="Delmans M."/>
            <person name="Demura T."/>
            <person name="Dierschke T."/>
            <person name="Dolan L."/>
            <person name="Dorantes-Acosta A."/>
            <person name="Eklund D."/>
            <person name="Florent S."/>
            <person name="Flores-Sandoval E."/>
            <person name="Fujiyama A."/>
            <person name="Fukuzawa H."/>
            <person name="Galik B."/>
            <person name="Grimanelli D."/>
            <person name="Grimwood J."/>
            <person name="Grossniklaus U."/>
            <person name="Hamada T."/>
            <person name="Haseloff J."/>
            <person name="Hetherington A."/>
            <person name="Higo A."/>
            <person name="Hirakawa Y."/>
            <person name="Hundley H."/>
            <person name="Ikeda Y."/>
            <person name="Inoue K."/>
            <person name="Inoue S."/>
            <person name="Ishida S."/>
            <person name="Jia Q."/>
            <person name="Kakita M."/>
            <person name="Kanazawa T."/>
            <person name="Kawai Y."/>
            <person name="Kawashima T."/>
            <person name="Kennedy M."/>
            <person name="Kinose K."/>
            <person name="Kinoshita T."/>
            <person name="Kohara Y."/>
            <person name="Koide E."/>
            <person name="Komatsu K."/>
            <person name="Kopischke S."/>
            <person name="Kubo M."/>
            <person name="Kyozuka J."/>
            <person name="Lagercrantz U."/>
            <person name="Lin S."/>
            <person name="Lindquist E."/>
            <person name="Lipzen A."/>
            <person name="Lu C."/>
            <person name="Luna E."/>
            <person name="Martienssen R."/>
            <person name="Minamino N."/>
            <person name="Mizutani M."/>
            <person name="Mizutani M."/>
            <person name="Mochizuki N."/>
            <person name="Monte I."/>
            <person name="Mosher R."/>
            <person name="Nagasaki H."/>
            <person name="Nakagami H."/>
            <person name="Naramoto S."/>
            <person name="Nishitani K."/>
            <person name="Ohtani M."/>
            <person name="Okamoto T."/>
            <person name="Okumura M."/>
            <person name="Phillips J."/>
            <person name="Pollak B."/>
            <person name="Reinders A."/>
            <person name="Roevekamp M."/>
            <person name="Sano R."/>
            <person name="Sawa S."/>
            <person name="Schmid M."/>
            <person name="Shirakawa M."/>
            <person name="Solano R."/>
            <person name="Spunde A."/>
            <person name="Suetsugu N."/>
            <person name="Sugano S."/>
            <person name="Sugiyama A."/>
            <person name="Sun R."/>
            <person name="Suzuki Y."/>
            <person name="Takenaka M."/>
            <person name="Takezawa D."/>
            <person name="Tomogane H."/>
            <person name="Tsuzuki M."/>
            <person name="Ueda T."/>
            <person name="Umeda M."/>
            <person name="Ward J."/>
            <person name="Watanabe Y."/>
            <person name="Yazaki K."/>
            <person name="Yokoyama R."/>
            <person name="Yoshitake Y."/>
            <person name="Yotsui I."/>
            <person name="Zachgo S."/>
            <person name="Schmutz J."/>
        </authorList>
    </citation>
    <scope>NUCLEOTIDE SEQUENCE [LARGE SCALE GENOMIC DNA]</scope>
    <source>
        <strain evidence="3">cv. B-3</strain>
    </source>
</reference>
<evidence type="ECO:0000313" key="3">
    <source>
        <dbReference type="Proteomes" id="UP000264353"/>
    </source>
</evidence>
<proteinExistence type="predicted"/>
<dbReference type="EMBL" id="CM010636">
    <property type="protein sequence ID" value="RID47586.1"/>
    <property type="molecule type" value="Genomic_DNA"/>
</dbReference>
<sequence length="80" mass="9352">MLPPIRVTPEIRLVAPLESTGTRISIQRNTSFKSCPFICVSRVEENHRLSRSHNTFCHNTKRRSFSQIRNTTKRRASNRK</sequence>
<accession>A0A397YA98</accession>
<feature type="region of interest" description="Disordered" evidence="1">
    <location>
        <begin position="61"/>
        <end position="80"/>
    </location>
</feature>
<feature type="compositionally biased region" description="Basic residues" evidence="1">
    <location>
        <begin position="71"/>
        <end position="80"/>
    </location>
</feature>
<organism evidence="2 3">
    <name type="scientific">Brassica campestris</name>
    <name type="common">Field mustard</name>
    <dbReference type="NCBI Taxonomy" id="3711"/>
    <lineage>
        <taxon>Eukaryota</taxon>
        <taxon>Viridiplantae</taxon>
        <taxon>Streptophyta</taxon>
        <taxon>Embryophyta</taxon>
        <taxon>Tracheophyta</taxon>
        <taxon>Spermatophyta</taxon>
        <taxon>Magnoliopsida</taxon>
        <taxon>eudicotyledons</taxon>
        <taxon>Gunneridae</taxon>
        <taxon>Pentapetalae</taxon>
        <taxon>rosids</taxon>
        <taxon>malvids</taxon>
        <taxon>Brassicales</taxon>
        <taxon>Brassicaceae</taxon>
        <taxon>Brassiceae</taxon>
        <taxon>Brassica</taxon>
    </lineage>
</organism>
<evidence type="ECO:0000313" key="2">
    <source>
        <dbReference type="EMBL" id="RID47586.1"/>
    </source>
</evidence>
<protein>
    <submittedName>
        <fullName evidence="2">Uncharacterized protein</fullName>
    </submittedName>
</protein>
<evidence type="ECO:0000256" key="1">
    <source>
        <dbReference type="SAM" id="MobiDB-lite"/>
    </source>
</evidence>